<evidence type="ECO:0000256" key="3">
    <source>
        <dbReference type="ARBA" id="ARBA00022448"/>
    </source>
</evidence>
<evidence type="ECO:0000256" key="7">
    <source>
        <dbReference type="ARBA" id="ARBA00022764"/>
    </source>
</evidence>
<dbReference type="EMBL" id="CP036433">
    <property type="protein sequence ID" value="QDU92306.1"/>
    <property type="molecule type" value="Genomic_DNA"/>
</dbReference>
<keyword evidence="6" id="KW-0732">Signal</keyword>
<dbReference type="FunFam" id="1.10.760.10:FF:000019">
    <property type="entry name" value="Di-heme cytochrome C peroxidase"/>
    <property type="match status" value="1"/>
</dbReference>
<keyword evidence="8" id="KW-0249">Electron transport</keyword>
<evidence type="ECO:0000256" key="8">
    <source>
        <dbReference type="ARBA" id="ARBA00022982"/>
    </source>
</evidence>
<dbReference type="GO" id="GO:0004130">
    <property type="term" value="F:cytochrome-c peroxidase activity"/>
    <property type="evidence" value="ECO:0007669"/>
    <property type="project" value="TreeGrafter"/>
</dbReference>
<dbReference type="GO" id="GO:0009055">
    <property type="term" value="F:electron transfer activity"/>
    <property type="evidence" value="ECO:0007669"/>
    <property type="project" value="InterPro"/>
</dbReference>
<feature type="domain" description="Cytochrome c" evidence="15">
    <location>
        <begin position="209"/>
        <end position="335"/>
    </location>
</feature>
<evidence type="ECO:0000256" key="13">
    <source>
        <dbReference type="PIRSR" id="PIRSR000294-1"/>
    </source>
</evidence>
<dbReference type="InterPro" id="IPR004852">
    <property type="entry name" value="Di-haem_cyt_c_peroxidsae"/>
</dbReference>
<keyword evidence="10 14" id="KW-0408">Iron</keyword>
<comment type="function">
    <text evidence="11">Involved in methylamine metabolism. Essential for the maturation of the beta subunit of MADH, presumably via a step in the biosynthesis of tryptophan tryptophylquinone (TTQ), the cofactor of MADH.</text>
</comment>
<dbReference type="InterPro" id="IPR036909">
    <property type="entry name" value="Cyt_c-like_dom_sf"/>
</dbReference>
<evidence type="ECO:0000256" key="5">
    <source>
        <dbReference type="ARBA" id="ARBA00022723"/>
    </source>
</evidence>
<dbReference type="SUPFAM" id="SSF46626">
    <property type="entry name" value="Cytochrome c"/>
    <property type="match status" value="2"/>
</dbReference>
<evidence type="ECO:0000256" key="9">
    <source>
        <dbReference type="ARBA" id="ARBA00023002"/>
    </source>
</evidence>
<keyword evidence="4 13" id="KW-0349">Heme</keyword>
<dbReference type="PANTHER" id="PTHR30600:SF10">
    <property type="entry name" value="BLL6722 PROTEIN"/>
    <property type="match status" value="1"/>
</dbReference>
<feature type="binding site" description="covalent" evidence="13">
    <location>
        <position position="227"/>
    </location>
    <ligand>
        <name>heme c</name>
        <dbReference type="ChEBI" id="CHEBI:61717"/>
        <label>2</label>
    </ligand>
</feature>
<organism evidence="16 17">
    <name type="scientific">Lignipirellula cremea</name>
    <dbReference type="NCBI Taxonomy" id="2528010"/>
    <lineage>
        <taxon>Bacteria</taxon>
        <taxon>Pseudomonadati</taxon>
        <taxon>Planctomycetota</taxon>
        <taxon>Planctomycetia</taxon>
        <taxon>Pirellulales</taxon>
        <taxon>Pirellulaceae</taxon>
        <taxon>Lignipirellula</taxon>
    </lineage>
</organism>
<feature type="binding site" description="axial binding residue" evidence="14">
    <location>
        <position position="84"/>
    </location>
    <ligand>
        <name>heme c</name>
        <dbReference type="ChEBI" id="CHEBI:61717"/>
        <label>1</label>
    </ligand>
    <ligandPart>
        <name>Fe</name>
        <dbReference type="ChEBI" id="CHEBI:18248"/>
    </ligandPart>
</feature>
<keyword evidence="16" id="KW-0575">Peroxidase</keyword>
<sequence>MGKLRSAILTSVVLNLLLLMTVCSDLSLFAEGKVVDVARSLAPLPPVQHPRENPPSAAKISLGRELFFDARLSRNDRVSCASCHEPNKGFSNGGRFGKGIRDQRSTRNVPSLINVGYSHPLFWDGRSATLEEQALLPIQNAAEMDMPLEVLEKKLHGVAEYRRQFAQVFDGAVTAARIGQALAAFQRTIVSTDTPLDRYVGGDRTALTPRATKGMQLFFGRARCSICHKGPELTDNRFHNIGTVDPEIPDDSGRRAVTGRAEDQGAFRTPQLREVARTAPYMHSGKFQTLSEVVEHYNFGGVTDTANDHRDEILEVLYLSEDEVEDLVAFLREGLTSPDPPIANP</sequence>
<comment type="pathway">
    <text evidence="2">One-carbon metabolism; methylamine degradation.</text>
</comment>
<dbReference type="GO" id="GO:0020037">
    <property type="term" value="F:heme binding"/>
    <property type="evidence" value="ECO:0007669"/>
    <property type="project" value="InterPro"/>
</dbReference>
<feature type="binding site" description="axial binding residue" evidence="14">
    <location>
        <position position="228"/>
    </location>
    <ligand>
        <name>heme c</name>
        <dbReference type="ChEBI" id="CHEBI:61717"/>
        <label>2</label>
    </ligand>
    <ligandPart>
        <name>Fe</name>
        <dbReference type="ChEBI" id="CHEBI:18248"/>
    </ligandPart>
</feature>
<evidence type="ECO:0000313" key="16">
    <source>
        <dbReference type="EMBL" id="QDU92306.1"/>
    </source>
</evidence>
<dbReference type="OrthoDB" id="9772811at2"/>
<feature type="binding site" description="covalent" evidence="13">
    <location>
        <position position="80"/>
    </location>
    <ligand>
        <name>heme c</name>
        <dbReference type="ChEBI" id="CHEBI:61717"/>
        <label>1</label>
    </ligand>
</feature>
<feature type="binding site" description="covalent" evidence="13">
    <location>
        <position position="83"/>
    </location>
    <ligand>
        <name>heme c</name>
        <dbReference type="ChEBI" id="CHEBI:61717"/>
        <label>1</label>
    </ligand>
</feature>
<evidence type="ECO:0000256" key="10">
    <source>
        <dbReference type="ARBA" id="ARBA00023004"/>
    </source>
</evidence>
<proteinExistence type="predicted"/>
<evidence type="ECO:0000256" key="2">
    <source>
        <dbReference type="ARBA" id="ARBA00004856"/>
    </source>
</evidence>
<gene>
    <name evidence="16" type="primary">ccp_1</name>
    <name evidence="16" type="ORF">Pla8534_00510</name>
</gene>
<dbReference type="GO" id="GO:0042597">
    <property type="term" value="C:periplasmic space"/>
    <property type="evidence" value="ECO:0007669"/>
    <property type="project" value="UniProtKB-SubCell"/>
</dbReference>
<dbReference type="PROSITE" id="PS51007">
    <property type="entry name" value="CYTC"/>
    <property type="match status" value="2"/>
</dbReference>
<dbReference type="PIRSF" id="PIRSF000294">
    <property type="entry name" value="Cytochrome-c_peroxidase"/>
    <property type="match status" value="1"/>
</dbReference>
<keyword evidence="9 16" id="KW-0560">Oxidoreductase</keyword>
<comment type="PTM">
    <text evidence="13">Binds 2 heme groups per subunit.</text>
</comment>
<dbReference type="AlphaFoldDB" id="A0A518DKD8"/>
<keyword evidence="5 14" id="KW-0479">Metal-binding</keyword>
<evidence type="ECO:0000256" key="12">
    <source>
        <dbReference type="ARBA" id="ARBA00073576"/>
    </source>
</evidence>
<dbReference type="InterPro" id="IPR051395">
    <property type="entry name" value="Cytochrome_c_Peroxidase/MauG"/>
</dbReference>
<evidence type="ECO:0000256" key="1">
    <source>
        <dbReference type="ARBA" id="ARBA00004418"/>
    </source>
</evidence>
<dbReference type="KEGG" id="lcre:Pla8534_00510"/>
<evidence type="ECO:0000256" key="4">
    <source>
        <dbReference type="ARBA" id="ARBA00022617"/>
    </source>
</evidence>
<dbReference type="Gene3D" id="1.10.760.10">
    <property type="entry name" value="Cytochrome c-like domain"/>
    <property type="match status" value="2"/>
</dbReference>
<dbReference type="GO" id="GO:0046872">
    <property type="term" value="F:metal ion binding"/>
    <property type="evidence" value="ECO:0007669"/>
    <property type="project" value="UniProtKB-KW"/>
</dbReference>
<dbReference type="Proteomes" id="UP000317648">
    <property type="component" value="Chromosome"/>
</dbReference>
<accession>A0A518DKD8</accession>
<keyword evidence="3" id="KW-0813">Transport</keyword>
<feature type="binding site" description="covalent" evidence="13">
    <location>
        <position position="224"/>
    </location>
    <ligand>
        <name>heme c</name>
        <dbReference type="ChEBI" id="CHEBI:61717"/>
        <label>2</label>
    </ligand>
</feature>
<evidence type="ECO:0000313" key="17">
    <source>
        <dbReference type="Proteomes" id="UP000317648"/>
    </source>
</evidence>
<evidence type="ECO:0000256" key="11">
    <source>
        <dbReference type="ARBA" id="ARBA00058991"/>
    </source>
</evidence>
<evidence type="ECO:0000259" key="15">
    <source>
        <dbReference type="PROSITE" id="PS51007"/>
    </source>
</evidence>
<dbReference type="InterPro" id="IPR026259">
    <property type="entry name" value="MauG/Cytc_peroxidase"/>
</dbReference>
<dbReference type="Pfam" id="PF03150">
    <property type="entry name" value="CCP_MauG"/>
    <property type="match status" value="1"/>
</dbReference>
<protein>
    <recommendedName>
        <fullName evidence="12">Methylamine utilization protein MauG</fullName>
    </recommendedName>
</protein>
<comment type="cofactor">
    <cofactor evidence="13">
        <name>heme</name>
        <dbReference type="ChEBI" id="CHEBI:30413"/>
    </cofactor>
    <text evidence="13">Binds 2 heme groups.</text>
</comment>
<comment type="subcellular location">
    <subcellularLocation>
        <location evidence="1">Periplasm</location>
    </subcellularLocation>
</comment>
<feature type="domain" description="Cytochrome c" evidence="15">
    <location>
        <begin position="58"/>
        <end position="166"/>
    </location>
</feature>
<keyword evidence="17" id="KW-1185">Reference proteome</keyword>
<name>A0A518DKD8_9BACT</name>
<evidence type="ECO:0000256" key="14">
    <source>
        <dbReference type="PIRSR" id="PIRSR000294-2"/>
    </source>
</evidence>
<dbReference type="PANTHER" id="PTHR30600">
    <property type="entry name" value="CYTOCHROME C PEROXIDASE-RELATED"/>
    <property type="match status" value="1"/>
</dbReference>
<reference evidence="16 17" key="1">
    <citation type="submission" date="2019-02" db="EMBL/GenBank/DDBJ databases">
        <title>Deep-cultivation of Planctomycetes and their phenomic and genomic characterization uncovers novel biology.</title>
        <authorList>
            <person name="Wiegand S."/>
            <person name="Jogler M."/>
            <person name="Boedeker C."/>
            <person name="Pinto D."/>
            <person name="Vollmers J."/>
            <person name="Rivas-Marin E."/>
            <person name="Kohn T."/>
            <person name="Peeters S.H."/>
            <person name="Heuer A."/>
            <person name="Rast P."/>
            <person name="Oberbeckmann S."/>
            <person name="Bunk B."/>
            <person name="Jeske O."/>
            <person name="Meyerdierks A."/>
            <person name="Storesund J.E."/>
            <person name="Kallscheuer N."/>
            <person name="Luecker S."/>
            <person name="Lage O.M."/>
            <person name="Pohl T."/>
            <person name="Merkel B.J."/>
            <person name="Hornburger P."/>
            <person name="Mueller R.-W."/>
            <person name="Bruemmer F."/>
            <person name="Labrenz M."/>
            <person name="Spormann A.M."/>
            <person name="Op den Camp H."/>
            <person name="Overmann J."/>
            <person name="Amann R."/>
            <person name="Jetten M.S.M."/>
            <person name="Mascher T."/>
            <person name="Medema M.H."/>
            <person name="Devos D.P."/>
            <person name="Kaster A.-K."/>
            <person name="Ovreas L."/>
            <person name="Rohde M."/>
            <person name="Galperin M.Y."/>
            <person name="Jogler C."/>
        </authorList>
    </citation>
    <scope>NUCLEOTIDE SEQUENCE [LARGE SCALE GENOMIC DNA]</scope>
    <source>
        <strain evidence="16 17">Pla85_3_4</strain>
    </source>
</reference>
<evidence type="ECO:0000256" key="6">
    <source>
        <dbReference type="ARBA" id="ARBA00022729"/>
    </source>
</evidence>
<dbReference type="InterPro" id="IPR009056">
    <property type="entry name" value="Cyt_c-like_dom"/>
</dbReference>
<keyword evidence="7" id="KW-0574">Periplasm</keyword>